<dbReference type="RefSeq" id="WP_013094190.1">
    <property type="nucleotide sequence ID" value="NC_014119.1"/>
</dbReference>
<gene>
    <name evidence="1" type="ordered locus">BC1002_6562</name>
</gene>
<evidence type="ECO:0000313" key="2">
    <source>
        <dbReference type="Proteomes" id="UP000002190"/>
    </source>
</evidence>
<protein>
    <submittedName>
        <fullName evidence="1">Uncharacterized protein</fullName>
    </submittedName>
</protein>
<name>D5WMF7_PARAM</name>
<dbReference type="KEGG" id="bge:BC1002_6562"/>
<evidence type="ECO:0000313" key="1">
    <source>
        <dbReference type="EMBL" id="ADG20403.1"/>
    </source>
</evidence>
<sequence length="381" mass="41809">MGQLTPQGYVAERLDAILARLEAGLRRIYGEDIDLSPDSPDGQAIGLFAQGLADINELGAVIYRAMDPDYAGGKWLEQRVAYAGLRRRGSRYSRMPSVILLGTPHRTIPAGVVVSDPRRVRWLLLTDVTLNDAGAGRGDFRSEERGNFKNAIDTQLRIETIVNGWETATTFAETEVGEPEELDPELRTRFARSRARAAQNSADGIEAKIGELPDVRDVLCLENFTSVTDENGLPPHSINVIVDGGDADAIAQIIFDNKTAGTDMLGDVERMAFDGKGRPRRVWFDRTKIIDCAAYIEVKRNRGVEGVDEEGIKKAIAAYSIAMGDDVKLSRLFTPINTVAGFSVDVLKIGFVGDQLVSHNLPIGVRERARFLAEDIEVIVL</sequence>
<dbReference type="GeneID" id="301097628"/>
<dbReference type="HOGENOM" id="CLU_045101_1_1_4"/>
<proteinExistence type="predicted"/>
<dbReference type="STRING" id="640511.BC1002_6562"/>
<organism evidence="1 2">
    <name type="scientific">Paraburkholderia atlantica</name>
    <dbReference type="NCBI Taxonomy" id="2654982"/>
    <lineage>
        <taxon>Bacteria</taxon>
        <taxon>Pseudomonadati</taxon>
        <taxon>Pseudomonadota</taxon>
        <taxon>Betaproteobacteria</taxon>
        <taxon>Burkholderiales</taxon>
        <taxon>Burkholderiaceae</taxon>
        <taxon>Paraburkholderia</taxon>
    </lineage>
</organism>
<reference evidence="2" key="1">
    <citation type="submission" date="2010-04" db="EMBL/GenBank/DDBJ databases">
        <title>Complete sequence of chromosome 3 of Burkholderia sp. CCGE1002.</title>
        <authorList>
            <consortium name="US DOE Joint Genome Institute"/>
            <person name="Lucas S."/>
            <person name="Copeland A."/>
            <person name="Lapidus A."/>
            <person name="Cheng J.-F."/>
            <person name="Bruce D."/>
            <person name="Goodwin L."/>
            <person name="Pitluck S."/>
            <person name="Chertkov O."/>
            <person name="Detter J.C."/>
            <person name="Han C."/>
            <person name="Tapia R."/>
            <person name="Land M."/>
            <person name="Hauser L."/>
            <person name="Kyrpides N."/>
            <person name="Ovchinnikova G."/>
            <person name="Martinez-Romero E."/>
            <person name="Hernandez M.A.R."/>
            <person name="Tiedje J.M."/>
            <person name="Woyke T."/>
        </authorList>
    </citation>
    <scope>NUCLEOTIDE SEQUENCE [LARGE SCALE GENOMIC DNA]</scope>
    <source>
        <strain evidence="2">CCGE1002</strain>
    </source>
</reference>
<dbReference type="eggNOG" id="COG3299">
    <property type="taxonomic scope" value="Bacteria"/>
</dbReference>
<reference evidence="1 2" key="2">
    <citation type="journal article" date="2012" name="J. Bacteriol.">
        <title>Genome Sequences of Burkholderia sp. Strains CCGE1002 and H160, Isolated from Legume Nodules in Mexico and Brazil.</title>
        <authorList>
            <person name="Ormeno-Orrillo E."/>
            <person name="Rogel M.A."/>
            <person name="Chueire L.M."/>
            <person name="Tiedje J.M."/>
            <person name="Martinez-Romero E."/>
            <person name="Hungria M."/>
        </authorList>
    </citation>
    <scope>NUCLEOTIDE SEQUENCE [LARGE SCALE GENOMIC DNA]</scope>
    <source>
        <strain evidence="1 2">CCGE1002</strain>
    </source>
</reference>
<dbReference type="AlphaFoldDB" id="D5WMF7"/>
<dbReference type="EMBL" id="CP002015">
    <property type="protein sequence ID" value="ADG20403.1"/>
    <property type="molecule type" value="Genomic_DNA"/>
</dbReference>
<dbReference type="Proteomes" id="UP000002190">
    <property type="component" value="Chromosome 3"/>
</dbReference>
<accession>D5WMF7</accession>